<feature type="compositionally biased region" description="Basic and acidic residues" evidence="1">
    <location>
        <begin position="8"/>
        <end position="30"/>
    </location>
</feature>
<sequence length="30" mass="3680">MARATARRVTEWAQVDHERERAQRREDQAR</sequence>
<evidence type="ECO:0000313" key="2">
    <source>
        <dbReference type="EMBL" id="MBP2064839.1"/>
    </source>
</evidence>
<proteinExistence type="predicted"/>
<evidence type="ECO:0000313" key="3">
    <source>
        <dbReference type="Proteomes" id="UP000756710"/>
    </source>
</evidence>
<dbReference type="Proteomes" id="UP000756710">
    <property type="component" value="Unassembled WGS sequence"/>
</dbReference>
<keyword evidence="3" id="KW-1185">Reference proteome</keyword>
<evidence type="ECO:0000256" key="1">
    <source>
        <dbReference type="SAM" id="MobiDB-lite"/>
    </source>
</evidence>
<name>A0ABS4MYL8_9ACTN</name>
<accession>A0ABS4MYL8</accession>
<gene>
    <name evidence="2" type="ORF">J2Z30_005865</name>
</gene>
<protein>
    <submittedName>
        <fullName evidence="2">Uncharacterized protein</fullName>
    </submittedName>
</protein>
<feature type="region of interest" description="Disordered" evidence="1">
    <location>
        <begin position="1"/>
        <end position="30"/>
    </location>
</feature>
<comment type="caution">
    <text evidence="2">The sequence shown here is derived from an EMBL/GenBank/DDBJ whole genome shotgun (WGS) entry which is preliminary data.</text>
</comment>
<dbReference type="EMBL" id="JAGGLR010000017">
    <property type="protein sequence ID" value="MBP2064839.1"/>
    <property type="molecule type" value="Genomic_DNA"/>
</dbReference>
<organism evidence="2 3">
    <name type="scientific">Streptomyces iranensis</name>
    <dbReference type="NCBI Taxonomy" id="576784"/>
    <lineage>
        <taxon>Bacteria</taxon>
        <taxon>Bacillati</taxon>
        <taxon>Actinomycetota</taxon>
        <taxon>Actinomycetes</taxon>
        <taxon>Kitasatosporales</taxon>
        <taxon>Streptomycetaceae</taxon>
        <taxon>Streptomyces</taxon>
        <taxon>Streptomyces violaceusniger group</taxon>
    </lineage>
</organism>
<reference evidence="2 3" key="1">
    <citation type="submission" date="2021-03" db="EMBL/GenBank/DDBJ databases">
        <title>Genomic Encyclopedia of Type Strains, Phase IV (KMG-IV): sequencing the most valuable type-strain genomes for metagenomic binning, comparative biology and taxonomic classification.</title>
        <authorList>
            <person name="Goeker M."/>
        </authorList>
    </citation>
    <scope>NUCLEOTIDE SEQUENCE [LARGE SCALE GENOMIC DNA]</scope>
    <source>
        <strain evidence="2 3">DSM 41954</strain>
    </source>
</reference>